<dbReference type="OrthoDB" id="3269380at2759"/>
<dbReference type="Proteomes" id="UP000053927">
    <property type="component" value="Unassembled WGS sequence"/>
</dbReference>
<accession>R7RYT0</accession>
<gene>
    <name evidence="1" type="ORF">STEHIDRAFT_163675</name>
</gene>
<reference evidence="2" key="1">
    <citation type="journal article" date="2012" name="Science">
        <title>The Paleozoic origin of enzymatic lignin decomposition reconstructed from 31 fungal genomes.</title>
        <authorList>
            <person name="Floudas D."/>
            <person name="Binder M."/>
            <person name="Riley R."/>
            <person name="Barry K."/>
            <person name="Blanchette R.A."/>
            <person name="Henrissat B."/>
            <person name="Martinez A.T."/>
            <person name="Otillar R."/>
            <person name="Spatafora J.W."/>
            <person name="Yadav J.S."/>
            <person name="Aerts A."/>
            <person name="Benoit I."/>
            <person name="Boyd A."/>
            <person name="Carlson A."/>
            <person name="Copeland A."/>
            <person name="Coutinho P.M."/>
            <person name="de Vries R.P."/>
            <person name="Ferreira P."/>
            <person name="Findley K."/>
            <person name="Foster B."/>
            <person name="Gaskell J."/>
            <person name="Glotzer D."/>
            <person name="Gorecki P."/>
            <person name="Heitman J."/>
            <person name="Hesse C."/>
            <person name="Hori C."/>
            <person name="Igarashi K."/>
            <person name="Jurgens J.A."/>
            <person name="Kallen N."/>
            <person name="Kersten P."/>
            <person name="Kohler A."/>
            <person name="Kuees U."/>
            <person name="Kumar T.K.A."/>
            <person name="Kuo A."/>
            <person name="LaButti K."/>
            <person name="Larrondo L.F."/>
            <person name="Lindquist E."/>
            <person name="Ling A."/>
            <person name="Lombard V."/>
            <person name="Lucas S."/>
            <person name="Lundell T."/>
            <person name="Martin R."/>
            <person name="McLaughlin D.J."/>
            <person name="Morgenstern I."/>
            <person name="Morin E."/>
            <person name="Murat C."/>
            <person name="Nagy L.G."/>
            <person name="Nolan M."/>
            <person name="Ohm R.A."/>
            <person name="Patyshakuliyeva A."/>
            <person name="Rokas A."/>
            <person name="Ruiz-Duenas F.J."/>
            <person name="Sabat G."/>
            <person name="Salamov A."/>
            <person name="Samejima M."/>
            <person name="Schmutz J."/>
            <person name="Slot J.C."/>
            <person name="St John F."/>
            <person name="Stenlid J."/>
            <person name="Sun H."/>
            <person name="Sun S."/>
            <person name="Syed K."/>
            <person name="Tsang A."/>
            <person name="Wiebenga A."/>
            <person name="Young D."/>
            <person name="Pisabarro A."/>
            <person name="Eastwood D.C."/>
            <person name="Martin F."/>
            <person name="Cullen D."/>
            <person name="Grigoriev I.V."/>
            <person name="Hibbett D.S."/>
        </authorList>
    </citation>
    <scope>NUCLEOTIDE SEQUENCE [LARGE SCALE GENOMIC DNA]</scope>
    <source>
        <strain evidence="2">FP-91666</strain>
    </source>
</reference>
<name>R7RYT0_STEHR</name>
<dbReference type="EMBL" id="JH687404">
    <property type="protein sequence ID" value="EIM79487.1"/>
    <property type="molecule type" value="Genomic_DNA"/>
</dbReference>
<dbReference type="GeneID" id="18802409"/>
<organism evidence="1 2">
    <name type="scientific">Stereum hirsutum (strain FP-91666)</name>
    <name type="common">White-rot fungus</name>
    <dbReference type="NCBI Taxonomy" id="721885"/>
    <lineage>
        <taxon>Eukaryota</taxon>
        <taxon>Fungi</taxon>
        <taxon>Dikarya</taxon>
        <taxon>Basidiomycota</taxon>
        <taxon>Agaricomycotina</taxon>
        <taxon>Agaricomycetes</taxon>
        <taxon>Russulales</taxon>
        <taxon>Stereaceae</taxon>
        <taxon>Stereum</taxon>
    </lineage>
</organism>
<dbReference type="KEGG" id="shs:STEHIDRAFT_163675"/>
<proteinExistence type="predicted"/>
<protein>
    <submittedName>
        <fullName evidence="1">Uncharacterized protein</fullName>
    </submittedName>
</protein>
<dbReference type="RefSeq" id="XP_007311443.1">
    <property type="nucleotide sequence ID" value="XM_007311381.1"/>
</dbReference>
<dbReference type="AlphaFoldDB" id="R7RYT0"/>
<evidence type="ECO:0000313" key="1">
    <source>
        <dbReference type="EMBL" id="EIM79487.1"/>
    </source>
</evidence>
<keyword evidence="2" id="KW-1185">Reference proteome</keyword>
<evidence type="ECO:0000313" key="2">
    <source>
        <dbReference type="Proteomes" id="UP000053927"/>
    </source>
</evidence>
<sequence>MYDAGEYEDEYGIDRMDWTLDESLEHAPFSFFIISHTKYHALRLQARSLRPVGREICSNFTCCGLTIPDIHDLLARLEDSHVLVLSKQHITTDTHSSSVLASQTSSPFHSDQDDETFVLSYPQPCALSSPSPAPDLTQTFEFPDPSVYIPSGSRPSTLGISVLICFLRHADADAERKHHS</sequence>